<gene>
    <name evidence="1" type="ORF">BC748_1698</name>
</gene>
<dbReference type="AlphaFoldDB" id="A0A4R6QBW7"/>
<sequence>MKAIFRFSIVFILFTTYSCSELIDCIASTKPELKSKSLSLGFTGQPYSNFIEASVKNDSNDDDYDYHFSISGNFPPGMTYFEQNRRLYFSGAANQGGTYTFKVTVTIDYPEYYDTDQGFWEDDNRICFGDDTVSKNYTITIQ</sequence>
<proteinExistence type="predicted"/>
<keyword evidence="2" id="KW-1185">Reference proteome</keyword>
<dbReference type="RefSeq" id="WP_133532976.1">
    <property type="nucleotide sequence ID" value="NZ_SNXR01000013.1"/>
</dbReference>
<dbReference type="OrthoDB" id="1435237at2"/>
<dbReference type="Gene3D" id="2.60.40.10">
    <property type="entry name" value="Immunoglobulins"/>
    <property type="match status" value="1"/>
</dbReference>
<comment type="caution">
    <text evidence="1">The sequence shown here is derived from an EMBL/GenBank/DDBJ whole genome shotgun (WGS) entry which is preliminary data.</text>
</comment>
<dbReference type="InterPro" id="IPR013783">
    <property type="entry name" value="Ig-like_fold"/>
</dbReference>
<dbReference type="Proteomes" id="UP000295260">
    <property type="component" value="Unassembled WGS sequence"/>
</dbReference>
<organism evidence="1 2">
    <name type="scientific">Flavobacterium dankookense</name>
    <dbReference type="NCBI Taxonomy" id="706186"/>
    <lineage>
        <taxon>Bacteria</taxon>
        <taxon>Pseudomonadati</taxon>
        <taxon>Bacteroidota</taxon>
        <taxon>Flavobacteriia</taxon>
        <taxon>Flavobacteriales</taxon>
        <taxon>Flavobacteriaceae</taxon>
        <taxon>Flavobacterium</taxon>
    </lineage>
</organism>
<reference evidence="1 2" key="1">
    <citation type="submission" date="2019-03" db="EMBL/GenBank/DDBJ databases">
        <title>Genomic Encyclopedia of Archaeal and Bacterial Type Strains, Phase II (KMG-II): from individual species to whole genera.</title>
        <authorList>
            <person name="Goeker M."/>
        </authorList>
    </citation>
    <scope>NUCLEOTIDE SEQUENCE [LARGE SCALE GENOMIC DNA]</scope>
    <source>
        <strain evidence="1 2">DSM 25687</strain>
    </source>
</reference>
<evidence type="ECO:0008006" key="3">
    <source>
        <dbReference type="Google" id="ProtNLM"/>
    </source>
</evidence>
<evidence type="ECO:0000313" key="1">
    <source>
        <dbReference type="EMBL" id="TDP59446.1"/>
    </source>
</evidence>
<dbReference type="Pfam" id="PF05345">
    <property type="entry name" value="He_PIG"/>
    <property type="match status" value="1"/>
</dbReference>
<dbReference type="PROSITE" id="PS51257">
    <property type="entry name" value="PROKAR_LIPOPROTEIN"/>
    <property type="match status" value="1"/>
</dbReference>
<accession>A0A4R6QBW7</accession>
<evidence type="ECO:0000313" key="2">
    <source>
        <dbReference type="Proteomes" id="UP000295260"/>
    </source>
</evidence>
<name>A0A4R6QBW7_9FLAO</name>
<protein>
    <recommendedName>
        <fullName evidence="3">Lipoprotein</fullName>
    </recommendedName>
</protein>
<dbReference type="EMBL" id="SNXR01000013">
    <property type="protein sequence ID" value="TDP59446.1"/>
    <property type="molecule type" value="Genomic_DNA"/>
</dbReference>